<dbReference type="EMBL" id="CP103424">
    <property type="protein sequence ID" value="UWD34767.1"/>
    <property type="molecule type" value="Genomic_DNA"/>
</dbReference>
<name>A0ABY5TVS7_9MOLU</name>
<sequence>MDDFLTVDEYIKQNELKQLQDELSERLDEQIKTAQASLEKIEQPIQKQELTFENKISDIVKRVDDKLDEFVRDPEQLANYLEFATNIRNKYTARNIAMVHKQFSGATILKSFTDWKNEKVAIKKGSKALKILQPTTDKFVVINGEKIFKKQWTDEIKQKIKNNELEVDETIKGFKLANTFDISQTTLTKDQYPKNYFATFIKADPENEQYHQQLFSDLKQFLETKNIPVYETEALGQVKGFTDHKSIYLNEHNSTKQNVKTLLHEYGHMKFKHSYEDTSRSECEYQAEMISLVFSKKFNLDTENYHLDYIKGWIDKTTQKERIDWIKPVVNVAREINTELELFLKQQQEAKEKQEQEKKQQEQIEQENKEISFGINDKQLSNTLSYIQNKQK</sequence>
<gene>
    <name evidence="3" type="ORF">NX779_03045</name>
</gene>
<evidence type="ECO:0000313" key="4">
    <source>
        <dbReference type="Proteomes" id="UP001059819"/>
    </source>
</evidence>
<accession>A0ABY5TVS7</accession>
<feature type="domain" description="IrrE N-terminal-like" evidence="2">
    <location>
        <begin position="239"/>
        <end position="307"/>
    </location>
</feature>
<evidence type="ECO:0000259" key="2">
    <source>
        <dbReference type="Pfam" id="PF06114"/>
    </source>
</evidence>
<reference evidence="3" key="1">
    <citation type="submission" date="2022-08" db="EMBL/GenBank/DDBJ databases">
        <title>Complete genome sequence of Mycoplasma cottewii type strain VIS.</title>
        <authorList>
            <person name="Spergser J."/>
        </authorList>
    </citation>
    <scope>NUCLEOTIDE SEQUENCE</scope>
    <source>
        <strain evidence="3">VIS</strain>
    </source>
</reference>
<evidence type="ECO:0000313" key="3">
    <source>
        <dbReference type="EMBL" id="UWD34767.1"/>
    </source>
</evidence>
<proteinExistence type="predicted"/>
<dbReference type="RefSeq" id="WP_259429955.1">
    <property type="nucleotide sequence ID" value="NZ_CP103424.1"/>
</dbReference>
<evidence type="ECO:0000256" key="1">
    <source>
        <dbReference type="SAM" id="MobiDB-lite"/>
    </source>
</evidence>
<organism evidence="3 4">
    <name type="scientific">Mycoplasma cottewii</name>
    <dbReference type="NCBI Taxonomy" id="51364"/>
    <lineage>
        <taxon>Bacteria</taxon>
        <taxon>Bacillati</taxon>
        <taxon>Mycoplasmatota</taxon>
        <taxon>Mollicutes</taxon>
        <taxon>Mycoplasmataceae</taxon>
        <taxon>Mycoplasma</taxon>
    </lineage>
</organism>
<protein>
    <submittedName>
        <fullName evidence="3">ImmA/IrrE family metallo-endopeptidase</fullName>
    </submittedName>
</protein>
<dbReference type="Proteomes" id="UP001059819">
    <property type="component" value="Chromosome"/>
</dbReference>
<feature type="region of interest" description="Disordered" evidence="1">
    <location>
        <begin position="349"/>
        <end position="376"/>
    </location>
</feature>
<keyword evidence="4" id="KW-1185">Reference proteome</keyword>
<dbReference type="InterPro" id="IPR010359">
    <property type="entry name" value="IrrE_HExxH"/>
</dbReference>
<dbReference type="Pfam" id="PF06114">
    <property type="entry name" value="Peptidase_M78"/>
    <property type="match status" value="1"/>
</dbReference>
<feature type="compositionally biased region" description="Basic and acidic residues" evidence="1">
    <location>
        <begin position="349"/>
        <end position="370"/>
    </location>
</feature>